<reference evidence="2" key="1">
    <citation type="submission" date="2019-08" db="EMBL/GenBank/DDBJ databases">
        <authorList>
            <person name="Kucharzyk K."/>
            <person name="Murdoch R.W."/>
            <person name="Higgins S."/>
            <person name="Loffler F."/>
        </authorList>
    </citation>
    <scope>NUCLEOTIDE SEQUENCE</scope>
</reference>
<organism evidence="2">
    <name type="scientific">bioreactor metagenome</name>
    <dbReference type="NCBI Taxonomy" id="1076179"/>
    <lineage>
        <taxon>unclassified sequences</taxon>
        <taxon>metagenomes</taxon>
        <taxon>ecological metagenomes</taxon>
    </lineage>
</organism>
<dbReference type="Pfam" id="PF11361">
    <property type="entry name" value="DUF3159"/>
    <property type="match status" value="1"/>
</dbReference>
<dbReference type="AlphaFoldDB" id="A0A644YKV4"/>
<protein>
    <recommendedName>
        <fullName evidence="3">Intracellular septation protein A</fullName>
    </recommendedName>
</protein>
<gene>
    <name evidence="2" type="ORF">SDC9_75665</name>
</gene>
<evidence type="ECO:0000313" key="2">
    <source>
        <dbReference type="EMBL" id="MPM29126.1"/>
    </source>
</evidence>
<evidence type="ECO:0008006" key="3">
    <source>
        <dbReference type="Google" id="ProtNLM"/>
    </source>
</evidence>
<feature type="transmembrane region" description="Helical" evidence="1">
    <location>
        <begin position="95"/>
        <end position="113"/>
    </location>
</feature>
<accession>A0A644YKV4</accession>
<name>A0A644YKV4_9ZZZZ</name>
<dbReference type="EMBL" id="VSSQ01005430">
    <property type="protein sequence ID" value="MPM29126.1"/>
    <property type="molecule type" value="Genomic_DNA"/>
</dbReference>
<evidence type="ECO:0000256" key="1">
    <source>
        <dbReference type="SAM" id="Phobius"/>
    </source>
</evidence>
<proteinExistence type="predicted"/>
<dbReference type="InterPro" id="IPR016566">
    <property type="entry name" value="UCP010219"/>
</dbReference>
<keyword evidence="1" id="KW-0472">Membrane</keyword>
<sequence>MLSLLGNSIIGAHRKADFQIYRKWGGDDDLKTRVKEISEELKLVISGKTVDAVLPPLLFAVVNSRYQLTVASIMAIALALLLAIIRLARKQPLRYAMGGLVGVMFASAIAYFSNNAANYYLPKIMSSAMFVLAALVSLIMGKPMAALTSHLTRGWDLEWYWRKDVKPAYQEVTIIWLLFFLMRLALQVILFRRGDIAELAWTNTLLGLPFTLAGLILSYLYGIWRLRNLKGPSVEEHREGKQQPWEGQTRGF</sequence>
<comment type="caution">
    <text evidence="2">The sequence shown here is derived from an EMBL/GenBank/DDBJ whole genome shotgun (WGS) entry which is preliminary data.</text>
</comment>
<feature type="transmembrane region" description="Helical" evidence="1">
    <location>
        <begin position="204"/>
        <end position="224"/>
    </location>
</feature>
<feature type="transmembrane region" description="Helical" evidence="1">
    <location>
        <begin position="119"/>
        <end position="140"/>
    </location>
</feature>
<feature type="transmembrane region" description="Helical" evidence="1">
    <location>
        <begin position="172"/>
        <end position="192"/>
    </location>
</feature>
<keyword evidence="1" id="KW-1133">Transmembrane helix</keyword>
<keyword evidence="1" id="KW-0812">Transmembrane</keyword>
<feature type="transmembrane region" description="Helical" evidence="1">
    <location>
        <begin position="66"/>
        <end position="88"/>
    </location>
</feature>